<dbReference type="EMBL" id="LCPW01000004">
    <property type="protein sequence ID" value="KKW06070.1"/>
    <property type="molecule type" value="Genomic_DNA"/>
</dbReference>
<keyword evidence="1" id="KW-0472">Membrane</keyword>
<evidence type="ECO:0000313" key="3">
    <source>
        <dbReference type="Proteomes" id="UP000034119"/>
    </source>
</evidence>
<keyword evidence="1" id="KW-1133">Transmembrane helix</keyword>
<protein>
    <submittedName>
        <fullName evidence="2">Uncharacterized protein</fullName>
    </submittedName>
</protein>
<name>A0A0G1VIL8_9BACT</name>
<dbReference type="AlphaFoldDB" id="A0A0G1VIL8"/>
<comment type="caution">
    <text evidence="2">The sequence shown here is derived from an EMBL/GenBank/DDBJ whole genome shotgun (WGS) entry which is preliminary data.</text>
</comment>
<dbReference type="Proteomes" id="UP000034119">
    <property type="component" value="Unassembled WGS sequence"/>
</dbReference>
<dbReference type="STRING" id="1618342.UY40_C0004G0054"/>
<gene>
    <name evidence="2" type="ORF">UY40_C0004G0054</name>
</gene>
<evidence type="ECO:0000313" key="2">
    <source>
        <dbReference type="EMBL" id="KKW06070.1"/>
    </source>
</evidence>
<evidence type="ECO:0000256" key="1">
    <source>
        <dbReference type="SAM" id="Phobius"/>
    </source>
</evidence>
<feature type="transmembrane region" description="Helical" evidence="1">
    <location>
        <begin position="51"/>
        <end position="72"/>
    </location>
</feature>
<reference evidence="2 3" key="1">
    <citation type="journal article" date="2015" name="Nature">
        <title>rRNA introns, odd ribosomes, and small enigmatic genomes across a large radiation of phyla.</title>
        <authorList>
            <person name="Brown C.T."/>
            <person name="Hug L.A."/>
            <person name="Thomas B.C."/>
            <person name="Sharon I."/>
            <person name="Castelle C.J."/>
            <person name="Singh A."/>
            <person name="Wilkins M.J."/>
            <person name="Williams K.H."/>
            <person name="Banfield J.F."/>
        </authorList>
    </citation>
    <scope>NUCLEOTIDE SEQUENCE [LARGE SCALE GENOMIC DNA]</scope>
</reference>
<keyword evidence="1" id="KW-0812">Transmembrane</keyword>
<proteinExistence type="predicted"/>
<feature type="transmembrane region" description="Helical" evidence="1">
    <location>
        <begin position="20"/>
        <end position="39"/>
    </location>
</feature>
<sequence>MRHTLPHQKPQKRDTTPGLIYLIGILAYGAWGGWVYLLLTSSPQDLKNRLFFLGTFFLAIFFTGIFLFYQISHATTGKTPRIIFYPAVRRGFFLGVLFLGLGAMKLFTILTPLNAFLLGAIILLVEFQASRRQA</sequence>
<organism evidence="2 3">
    <name type="scientific">candidate division CPR1 bacterium GW2011_GWC1_49_13</name>
    <dbReference type="NCBI Taxonomy" id="1618342"/>
    <lineage>
        <taxon>Bacteria</taxon>
        <taxon>candidate division CPR1</taxon>
    </lineage>
</organism>
<accession>A0A0G1VIL8</accession>
<feature type="transmembrane region" description="Helical" evidence="1">
    <location>
        <begin position="92"/>
        <end position="125"/>
    </location>
</feature>